<dbReference type="SMART" id="SM00382">
    <property type="entry name" value="AAA"/>
    <property type="match status" value="1"/>
</dbReference>
<dbReference type="InterPro" id="IPR050388">
    <property type="entry name" value="ABC_Ni/Peptide_Import"/>
</dbReference>
<evidence type="ECO:0000256" key="2">
    <source>
        <dbReference type="ARBA" id="ARBA00005417"/>
    </source>
</evidence>
<dbReference type="Pfam" id="PF00005">
    <property type="entry name" value="ABC_tran"/>
    <property type="match status" value="1"/>
</dbReference>
<name>A0ABR5F490_9ACTN</name>
<dbReference type="PANTHER" id="PTHR43297:SF2">
    <property type="entry name" value="DIPEPTIDE TRANSPORT ATP-BINDING PROTEIN DPPD"/>
    <property type="match status" value="1"/>
</dbReference>
<protein>
    <submittedName>
        <fullName evidence="10">ABC transporter ATP-binding protein</fullName>
    </submittedName>
</protein>
<dbReference type="PANTHER" id="PTHR43297">
    <property type="entry name" value="OLIGOPEPTIDE TRANSPORT ATP-BINDING PROTEIN APPD"/>
    <property type="match status" value="1"/>
</dbReference>
<organism evidence="10 11">
    <name type="scientific">Protofrankia coriariae</name>
    <dbReference type="NCBI Taxonomy" id="1562887"/>
    <lineage>
        <taxon>Bacteria</taxon>
        <taxon>Bacillati</taxon>
        <taxon>Actinomycetota</taxon>
        <taxon>Actinomycetes</taxon>
        <taxon>Frankiales</taxon>
        <taxon>Frankiaceae</taxon>
        <taxon>Protofrankia</taxon>
    </lineage>
</organism>
<dbReference type="EMBL" id="JWIO01000014">
    <property type="protein sequence ID" value="KLL11497.1"/>
    <property type="molecule type" value="Genomic_DNA"/>
</dbReference>
<dbReference type="SUPFAM" id="SSF52540">
    <property type="entry name" value="P-loop containing nucleoside triphosphate hydrolases"/>
    <property type="match status" value="1"/>
</dbReference>
<evidence type="ECO:0000256" key="7">
    <source>
        <dbReference type="ARBA" id="ARBA00023136"/>
    </source>
</evidence>
<feature type="compositionally biased region" description="Pro residues" evidence="8">
    <location>
        <begin position="1"/>
        <end position="21"/>
    </location>
</feature>
<accession>A0ABR5F490</accession>
<dbReference type="CDD" id="cd03257">
    <property type="entry name" value="ABC_NikE_OppD_transporters"/>
    <property type="match status" value="1"/>
</dbReference>
<evidence type="ECO:0000256" key="5">
    <source>
        <dbReference type="ARBA" id="ARBA00022741"/>
    </source>
</evidence>
<proteinExistence type="inferred from homology"/>
<evidence type="ECO:0000256" key="6">
    <source>
        <dbReference type="ARBA" id="ARBA00022840"/>
    </source>
</evidence>
<dbReference type="PROSITE" id="PS50893">
    <property type="entry name" value="ABC_TRANSPORTER_2"/>
    <property type="match status" value="1"/>
</dbReference>
<comment type="subcellular location">
    <subcellularLocation>
        <location evidence="1">Cell membrane</location>
        <topology evidence="1">Peripheral membrane protein</topology>
    </subcellularLocation>
</comment>
<dbReference type="PROSITE" id="PS00211">
    <property type="entry name" value="ABC_TRANSPORTER_1"/>
    <property type="match status" value="1"/>
</dbReference>
<keyword evidence="4" id="KW-1003">Cell membrane</keyword>
<dbReference type="Proteomes" id="UP000035425">
    <property type="component" value="Unassembled WGS sequence"/>
</dbReference>
<evidence type="ECO:0000259" key="9">
    <source>
        <dbReference type="PROSITE" id="PS50893"/>
    </source>
</evidence>
<keyword evidence="5" id="KW-0547">Nucleotide-binding</keyword>
<gene>
    <name evidence="10" type="ORF">FrCorBMG51_10485</name>
</gene>
<dbReference type="InterPro" id="IPR017871">
    <property type="entry name" value="ABC_transporter-like_CS"/>
</dbReference>
<dbReference type="InterPro" id="IPR003439">
    <property type="entry name" value="ABC_transporter-like_ATP-bd"/>
</dbReference>
<keyword evidence="6 10" id="KW-0067">ATP-binding</keyword>
<dbReference type="GO" id="GO:0005524">
    <property type="term" value="F:ATP binding"/>
    <property type="evidence" value="ECO:0007669"/>
    <property type="project" value="UniProtKB-KW"/>
</dbReference>
<keyword evidence="11" id="KW-1185">Reference proteome</keyword>
<evidence type="ECO:0000256" key="4">
    <source>
        <dbReference type="ARBA" id="ARBA00022475"/>
    </source>
</evidence>
<feature type="region of interest" description="Disordered" evidence="8">
    <location>
        <begin position="308"/>
        <end position="350"/>
    </location>
</feature>
<dbReference type="Gene3D" id="3.40.50.300">
    <property type="entry name" value="P-loop containing nucleotide triphosphate hydrolases"/>
    <property type="match status" value="1"/>
</dbReference>
<dbReference type="InterPro" id="IPR027417">
    <property type="entry name" value="P-loop_NTPase"/>
</dbReference>
<keyword evidence="3" id="KW-0813">Transport</keyword>
<evidence type="ECO:0000256" key="3">
    <source>
        <dbReference type="ARBA" id="ARBA00022448"/>
    </source>
</evidence>
<evidence type="ECO:0000256" key="8">
    <source>
        <dbReference type="SAM" id="MobiDB-lite"/>
    </source>
</evidence>
<evidence type="ECO:0000313" key="11">
    <source>
        <dbReference type="Proteomes" id="UP000035425"/>
    </source>
</evidence>
<evidence type="ECO:0000256" key="1">
    <source>
        <dbReference type="ARBA" id="ARBA00004202"/>
    </source>
</evidence>
<dbReference type="InterPro" id="IPR003593">
    <property type="entry name" value="AAA+_ATPase"/>
</dbReference>
<evidence type="ECO:0000313" key="10">
    <source>
        <dbReference type="EMBL" id="KLL11497.1"/>
    </source>
</evidence>
<sequence>MSEQRPPTPIPTSSPAAPAPAPAAAAAASAAAAAAAAPGPSAALAGRERGGTSSGLLEVTDLTVHFGDTVVVDRIGFGLDVGGRLGLIGESGSGKSITALAVLGLLPDGAAATGSIRFDGQELLGRSDRELSRIRGDRIAMVFQEPLTALNPLWRVGRQIGEPLRLHRGLSRRAAAAAAVELAAKVGLPDPERLVRAYPHQLSGGQRQRVGIAIALACRPALLIADEPTTALDVSVQADVLALLTRLVDEAGTALLYITHDLAVVASVARELAVMRGGRLVETGPTETVLRSARHPYTQRLLAAARRTSWTGPAGGPAPELAGRPVAEPAGDLAARPVDGRPERTSKAGT</sequence>
<feature type="domain" description="ABC transporter" evidence="9">
    <location>
        <begin position="57"/>
        <end position="302"/>
    </location>
</feature>
<comment type="similarity">
    <text evidence="2">Belongs to the ABC transporter superfamily.</text>
</comment>
<keyword evidence="7" id="KW-0472">Membrane</keyword>
<feature type="region of interest" description="Disordered" evidence="8">
    <location>
        <begin position="1"/>
        <end position="23"/>
    </location>
</feature>
<reference evidence="10 11" key="1">
    <citation type="submission" date="2014-12" db="EMBL/GenBank/DDBJ databases">
        <title>Frankia sp. BMG5.1 draft genome.</title>
        <authorList>
            <person name="Gtari M."/>
            <person name="Ghodhbane-Gtari F."/>
            <person name="Nouioui I."/>
            <person name="Ktari A."/>
            <person name="Hezbri K."/>
            <person name="Mimouni W."/>
            <person name="Sbissi I."/>
            <person name="Ayari A."/>
            <person name="Yamanaka T."/>
            <person name="Normand P."/>
            <person name="Tisa L.S."/>
            <person name="Boudabous A."/>
        </authorList>
    </citation>
    <scope>NUCLEOTIDE SEQUENCE [LARGE SCALE GENOMIC DNA]</scope>
    <source>
        <strain evidence="10 11">BMG5.1</strain>
    </source>
</reference>
<feature type="compositionally biased region" description="Basic and acidic residues" evidence="8">
    <location>
        <begin position="338"/>
        <end position="350"/>
    </location>
</feature>
<comment type="caution">
    <text evidence="10">The sequence shown here is derived from an EMBL/GenBank/DDBJ whole genome shotgun (WGS) entry which is preliminary data.</text>
</comment>